<dbReference type="OMA" id="APISACE"/>
<dbReference type="STRING" id="137246.A0A401SDN4"/>
<dbReference type="PANTHER" id="PTHR45828">
    <property type="entry name" value="CYTOCHROME B561/FERRIC REDUCTASE TRANSMEMBRANE"/>
    <property type="match status" value="1"/>
</dbReference>
<dbReference type="CDD" id="cd08544">
    <property type="entry name" value="Reeler"/>
    <property type="match status" value="1"/>
</dbReference>
<feature type="chain" id="PRO_5019042793" description="Reelin domain-containing protein" evidence="1">
    <location>
        <begin position="24"/>
        <end position="186"/>
    </location>
</feature>
<accession>A0A401SDN4</accession>
<sequence>MEKPQLCLVVLVVLAACWPAVSPLPNGAPLSSCGSMAPKHLGATPQTGPPPYSIMIKNYTDKVEVTVMGTSYTGILLEARYPNQTDAIGSWAQPPTNTKKIACFNKMDSAITHSNTHMKTNVTYTWISPCSKNDTIIFLATVAKSKAVYWVKLASDPVRVTCSGSAINLHGFAALVVLIISAVAVL</sequence>
<dbReference type="PANTHER" id="PTHR45828:SF32">
    <property type="entry name" value="SI:DKEY-251I10.2"/>
    <property type="match status" value="1"/>
</dbReference>
<dbReference type="PROSITE" id="PS51019">
    <property type="entry name" value="REELIN"/>
    <property type="match status" value="1"/>
</dbReference>
<dbReference type="EMBL" id="BEZZ01000209">
    <property type="protein sequence ID" value="GCC28516.1"/>
    <property type="molecule type" value="Genomic_DNA"/>
</dbReference>
<name>A0A401SDN4_CHIPU</name>
<dbReference type="Pfam" id="PF02014">
    <property type="entry name" value="Reeler"/>
    <property type="match status" value="1"/>
</dbReference>
<evidence type="ECO:0000313" key="4">
    <source>
        <dbReference type="Proteomes" id="UP000287033"/>
    </source>
</evidence>
<evidence type="ECO:0000313" key="3">
    <source>
        <dbReference type="EMBL" id="GCC28516.1"/>
    </source>
</evidence>
<dbReference type="OrthoDB" id="6418377at2759"/>
<dbReference type="InterPro" id="IPR002861">
    <property type="entry name" value="Reeler_dom"/>
</dbReference>
<comment type="caution">
    <text evidence="3">The sequence shown here is derived from an EMBL/GenBank/DDBJ whole genome shotgun (WGS) entry which is preliminary data.</text>
</comment>
<organism evidence="3 4">
    <name type="scientific">Chiloscyllium punctatum</name>
    <name type="common">Brownbanded bambooshark</name>
    <name type="synonym">Hemiscyllium punctatum</name>
    <dbReference type="NCBI Taxonomy" id="137246"/>
    <lineage>
        <taxon>Eukaryota</taxon>
        <taxon>Metazoa</taxon>
        <taxon>Chordata</taxon>
        <taxon>Craniata</taxon>
        <taxon>Vertebrata</taxon>
        <taxon>Chondrichthyes</taxon>
        <taxon>Elasmobranchii</taxon>
        <taxon>Galeomorphii</taxon>
        <taxon>Galeoidea</taxon>
        <taxon>Orectolobiformes</taxon>
        <taxon>Hemiscylliidae</taxon>
        <taxon>Chiloscyllium</taxon>
    </lineage>
</organism>
<evidence type="ECO:0000256" key="1">
    <source>
        <dbReference type="SAM" id="SignalP"/>
    </source>
</evidence>
<dbReference type="PROSITE" id="PS51257">
    <property type="entry name" value="PROKAR_LIPOPROTEIN"/>
    <property type="match status" value="1"/>
</dbReference>
<dbReference type="InterPro" id="IPR042307">
    <property type="entry name" value="Reeler_sf"/>
</dbReference>
<dbReference type="GO" id="GO:0016020">
    <property type="term" value="C:membrane"/>
    <property type="evidence" value="ECO:0007669"/>
    <property type="project" value="TreeGrafter"/>
</dbReference>
<proteinExistence type="predicted"/>
<feature type="domain" description="Reelin" evidence="2">
    <location>
        <begin position="10"/>
        <end position="175"/>
    </location>
</feature>
<feature type="signal peptide" evidence="1">
    <location>
        <begin position="1"/>
        <end position="23"/>
    </location>
</feature>
<dbReference type="Gene3D" id="2.60.40.4060">
    <property type="entry name" value="Reeler domain"/>
    <property type="match status" value="1"/>
</dbReference>
<keyword evidence="4" id="KW-1185">Reference proteome</keyword>
<protein>
    <recommendedName>
        <fullName evidence="2">Reelin domain-containing protein</fullName>
    </recommendedName>
</protein>
<evidence type="ECO:0000259" key="2">
    <source>
        <dbReference type="PROSITE" id="PS51019"/>
    </source>
</evidence>
<dbReference type="AlphaFoldDB" id="A0A401SDN4"/>
<keyword evidence="1" id="KW-0732">Signal</keyword>
<dbReference type="InterPro" id="IPR051237">
    <property type="entry name" value="Ferric-chelate_Red/DefProt"/>
</dbReference>
<gene>
    <name evidence="3" type="ORF">chiPu_0006946</name>
</gene>
<dbReference type="Proteomes" id="UP000287033">
    <property type="component" value="Unassembled WGS sequence"/>
</dbReference>
<reference evidence="3 4" key="1">
    <citation type="journal article" date="2018" name="Nat. Ecol. Evol.">
        <title>Shark genomes provide insights into elasmobranch evolution and the origin of vertebrates.</title>
        <authorList>
            <person name="Hara Y"/>
            <person name="Yamaguchi K"/>
            <person name="Onimaru K"/>
            <person name="Kadota M"/>
            <person name="Koyanagi M"/>
            <person name="Keeley SD"/>
            <person name="Tatsumi K"/>
            <person name="Tanaka K"/>
            <person name="Motone F"/>
            <person name="Kageyama Y"/>
            <person name="Nozu R"/>
            <person name="Adachi N"/>
            <person name="Nishimura O"/>
            <person name="Nakagawa R"/>
            <person name="Tanegashima C"/>
            <person name="Kiyatake I"/>
            <person name="Matsumoto R"/>
            <person name="Murakumo K"/>
            <person name="Nishida K"/>
            <person name="Terakita A"/>
            <person name="Kuratani S"/>
            <person name="Sato K"/>
            <person name="Hyodo S Kuraku.S."/>
        </authorList>
    </citation>
    <scope>NUCLEOTIDE SEQUENCE [LARGE SCALE GENOMIC DNA]</scope>
</reference>